<protein>
    <recommendedName>
        <fullName evidence="3">HD domain-containing protein</fullName>
    </recommendedName>
</protein>
<gene>
    <name evidence="1" type="ORF">GCM10010968_16430</name>
</gene>
<sequence length="153" mass="17411">MADDHLDRAVELAARAYDGRTDRQGDPYVAHAIRVMLAMRTDDERAVAILHDVFEWGRISLREFVAAKLPKRIVDAVDAMTKREGESLAEHVERILASELAVAVKRADLVDNALEHRLERLPKQQRERLVAMYRETATLLGEDLDELCGRPVR</sequence>
<accession>A0ABQ2KKH3</accession>
<name>A0ABQ2KKH3_9MICO</name>
<dbReference type="Gene3D" id="1.10.3210.10">
    <property type="entry name" value="Hypothetical protein af1432"/>
    <property type="match status" value="1"/>
</dbReference>
<dbReference type="Proteomes" id="UP000626982">
    <property type="component" value="Unassembled WGS sequence"/>
</dbReference>
<proteinExistence type="predicted"/>
<evidence type="ECO:0008006" key="3">
    <source>
        <dbReference type="Google" id="ProtNLM"/>
    </source>
</evidence>
<evidence type="ECO:0000313" key="2">
    <source>
        <dbReference type="Proteomes" id="UP000626982"/>
    </source>
</evidence>
<dbReference type="SUPFAM" id="SSF109604">
    <property type="entry name" value="HD-domain/PDEase-like"/>
    <property type="match status" value="1"/>
</dbReference>
<organism evidence="1 2">
    <name type="scientific">Agrococcus terreus</name>
    <dbReference type="NCBI Taxonomy" id="574649"/>
    <lineage>
        <taxon>Bacteria</taxon>
        <taxon>Bacillati</taxon>
        <taxon>Actinomycetota</taxon>
        <taxon>Actinomycetes</taxon>
        <taxon>Micrococcales</taxon>
        <taxon>Microbacteriaceae</taxon>
        <taxon>Agrococcus</taxon>
    </lineage>
</organism>
<dbReference type="RefSeq" id="WP_188717684.1">
    <property type="nucleotide sequence ID" value="NZ_BAABBD010000002.1"/>
</dbReference>
<keyword evidence="2" id="KW-1185">Reference proteome</keyword>
<dbReference type="EMBL" id="BMLM01000001">
    <property type="protein sequence ID" value="GGN84546.1"/>
    <property type="molecule type" value="Genomic_DNA"/>
</dbReference>
<comment type="caution">
    <text evidence="1">The sequence shown here is derived from an EMBL/GenBank/DDBJ whole genome shotgun (WGS) entry which is preliminary data.</text>
</comment>
<reference evidence="2" key="1">
    <citation type="journal article" date="2019" name="Int. J. Syst. Evol. Microbiol.">
        <title>The Global Catalogue of Microorganisms (GCM) 10K type strain sequencing project: providing services to taxonomists for standard genome sequencing and annotation.</title>
        <authorList>
            <consortium name="The Broad Institute Genomics Platform"/>
            <consortium name="The Broad Institute Genome Sequencing Center for Infectious Disease"/>
            <person name="Wu L."/>
            <person name="Ma J."/>
        </authorList>
    </citation>
    <scope>NUCLEOTIDE SEQUENCE [LARGE SCALE GENOMIC DNA]</scope>
    <source>
        <strain evidence="2">CGMCC 1.6960</strain>
    </source>
</reference>
<evidence type="ECO:0000313" key="1">
    <source>
        <dbReference type="EMBL" id="GGN84546.1"/>
    </source>
</evidence>